<evidence type="ECO:0000259" key="1">
    <source>
        <dbReference type="Pfam" id="PF08279"/>
    </source>
</evidence>
<dbReference type="PANTHER" id="PTHR34580:SF1">
    <property type="entry name" value="PROTEIN PAFC"/>
    <property type="match status" value="1"/>
</dbReference>
<proteinExistence type="predicted"/>
<dbReference type="SUPFAM" id="SSF46785">
    <property type="entry name" value="Winged helix' DNA-binding domain"/>
    <property type="match status" value="1"/>
</dbReference>
<accession>A0ABW7YRH0</accession>
<gene>
    <name evidence="2" type="ORF">ACIBG2_12550</name>
</gene>
<sequence length="127" mass="13354">MVVSPHPLVPRVERQHQLIEELRARDRRPLTADSLAGRLGVSVRTIERDVADLQNAGIPIATRRGPGGGYTIVARSRLPPVALDAAEASALVVSLAAIGPRASASARTAMAKLLDALTEGNPGWPPS</sequence>
<dbReference type="InterPro" id="IPR036388">
    <property type="entry name" value="WH-like_DNA-bd_sf"/>
</dbReference>
<dbReference type="InterPro" id="IPR051534">
    <property type="entry name" value="CBASS_pafABC_assoc_protein"/>
</dbReference>
<feature type="domain" description="Helix-turn-helix type 11" evidence="1">
    <location>
        <begin position="14"/>
        <end position="70"/>
    </location>
</feature>
<dbReference type="EMBL" id="JBITGY010000003">
    <property type="protein sequence ID" value="MFI6498215.1"/>
    <property type="molecule type" value="Genomic_DNA"/>
</dbReference>
<dbReference type="Gene3D" id="1.10.10.10">
    <property type="entry name" value="Winged helix-like DNA-binding domain superfamily/Winged helix DNA-binding domain"/>
    <property type="match status" value="1"/>
</dbReference>
<dbReference type="InterPro" id="IPR013196">
    <property type="entry name" value="HTH_11"/>
</dbReference>
<name>A0ABW7YRH0_9ACTN</name>
<dbReference type="InterPro" id="IPR036390">
    <property type="entry name" value="WH_DNA-bd_sf"/>
</dbReference>
<keyword evidence="3" id="KW-1185">Reference proteome</keyword>
<reference evidence="2 3" key="1">
    <citation type="submission" date="2024-10" db="EMBL/GenBank/DDBJ databases">
        <title>The Natural Products Discovery Center: Release of the First 8490 Sequenced Strains for Exploring Actinobacteria Biosynthetic Diversity.</title>
        <authorList>
            <person name="Kalkreuter E."/>
            <person name="Kautsar S.A."/>
            <person name="Yang D."/>
            <person name="Bader C.D."/>
            <person name="Teijaro C.N."/>
            <person name="Fluegel L."/>
            <person name="Davis C.M."/>
            <person name="Simpson J.R."/>
            <person name="Lauterbach L."/>
            <person name="Steele A.D."/>
            <person name="Gui C."/>
            <person name="Meng S."/>
            <person name="Li G."/>
            <person name="Viehrig K."/>
            <person name="Ye F."/>
            <person name="Su P."/>
            <person name="Kiefer A.F."/>
            <person name="Nichols A."/>
            <person name="Cepeda A.J."/>
            <person name="Yan W."/>
            <person name="Fan B."/>
            <person name="Jiang Y."/>
            <person name="Adhikari A."/>
            <person name="Zheng C.-J."/>
            <person name="Schuster L."/>
            <person name="Cowan T.M."/>
            <person name="Smanski M.J."/>
            <person name="Chevrette M.G."/>
            <person name="De Carvalho L.P.S."/>
            <person name="Shen B."/>
        </authorList>
    </citation>
    <scope>NUCLEOTIDE SEQUENCE [LARGE SCALE GENOMIC DNA]</scope>
    <source>
        <strain evidence="2 3">NPDC050545</strain>
    </source>
</reference>
<dbReference type="Proteomes" id="UP001612741">
    <property type="component" value="Unassembled WGS sequence"/>
</dbReference>
<dbReference type="Pfam" id="PF08279">
    <property type="entry name" value="HTH_11"/>
    <property type="match status" value="1"/>
</dbReference>
<evidence type="ECO:0000313" key="2">
    <source>
        <dbReference type="EMBL" id="MFI6498215.1"/>
    </source>
</evidence>
<evidence type="ECO:0000313" key="3">
    <source>
        <dbReference type="Proteomes" id="UP001612741"/>
    </source>
</evidence>
<organism evidence="2 3">
    <name type="scientific">Nonomuraea typhae</name>
    <dbReference type="NCBI Taxonomy" id="2603600"/>
    <lineage>
        <taxon>Bacteria</taxon>
        <taxon>Bacillati</taxon>
        <taxon>Actinomycetota</taxon>
        <taxon>Actinomycetes</taxon>
        <taxon>Streptosporangiales</taxon>
        <taxon>Streptosporangiaceae</taxon>
        <taxon>Nonomuraea</taxon>
    </lineage>
</organism>
<comment type="caution">
    <text evidence="2">The sequence shown here is derived from an EMBL/GenBank/DDBJ whole genome shotgun (WGS) entry which is preliminary data.</text>
</comment>
<dbReference type="RefSeq" id="WP_397081472.1">
    <property type="nucleotide sequence ID" value="NZ_JBITGY010000003.1"/>
</dbReference>
<dbReference type="PANTHER" id="PTHR34580">
    <property type="match status" value="1"/>
</dbReference>
<protein>
    <submittedName>
        <fullName evidence="2">Helix-turn-helix transcriptional regulator</fullName>
    </submittedName>
</protein>